<evidence type="ECO:0000313" key="1">
    <source>
        <dbReference type="EMBL" id="CAA9300566.1"/>
    </source>
</evidence>
<evidence type="ECO:0008006" key="2">
    <source>
        <dbReference type="Google" id="ProtNLM"/>
    </source>
</evidence>
<feature type="non-terminal residue" evidence="1">
    <location>
        <position position="37"/>
    </location>
</feature>
<dbReference type="AlphaFoldDB" id="A0A6J4KB87"/>
<proteinExistence type="predicted"/>
<gene>
    <name evidence="1" type="ORF">AVDCRST_MAG40-329</name>
</gene>
<accession>A0A6J4KB87</accession>
<dbReference type="Gene3D" id="3.40.50.20">
    <property type="match status" value="1"/>
</dbReference>
<organism evidence="1">
    <name type="scientific">uncultured Gemmatimonadaceae bacterium</name>
    <dbReference type="NCBI Taxonomy" id="246130"/>
    <lineage>
        <taxon>Bacteria</taxon>
        <taxon>Pseudomonadati</taxon>
        <taxon>Gemmatimonadota</taxon>
        <taxon>Gemmatimonadia</taxon>
        <taxon>Gemmatimonadales</taxon>
        <taxon>Gemmatimonadaceae</taxon>
        <taxon>environmental samples</taxon>
    </lineage>
</organism>
<reference evidence="1" key="1">
    <citation type="submission" date="2020-02" db="EMBL/GenBank/DDBJ databases">
        <authorList>
            <person name="Meier V. D."/>
        </authorList>
    </citation>
    <scope>NUCLEOTIDE SEQUENCE</scope>
    <source>
        <strain evidence="1">AVDCRST_MAG40</strain>
    </source>
</reference>
<dbReference type="InterPro" id="IPR016185">
    <property type="entry name" value="PreATP-grasp_dom_sf"/>
</dbReference>
<name>A0A6J4KB87_9BACT</name>
<dbReference type="EMBL" id="CADCTX010000092">
    <property type="protein sequence ID" value="CAA9300566.1"/>
    <property type="molecule type" value="Genomic_DNA"/>
</dbReference>
<protein>
    <recommendedName>
        <fullName evidence="2">D-alanine--D-alanine ligase</fullName>
    </recommendedName>
</protein>
<dbReference type="SUPFAM" id="SSF52440">
    <property type="entry name" value="PreATP-grasp domain"/>
    <property type="match status" value="1"/>
</dbReference>
<sequence length="37" mass="3827">MTPMNIAVLLGGYSAERDVSLASGLRIAEALRGLGHS</sequence>